<dbReference type="PANTHER" id="PTHR10120">
    <property type="entry name" value="CAAX PRENYL PROTEASE 1"/>
    <property type="match status" value="1"/>
</dbReference>
<dbReference type="AlphaFoldDB" id="A0A1L7WM22"/>
<dbReference type="Gene3D" id="3.30.2010.10">
    <property type="entry name" value="Metalloproteases ('zincins'), catalytic domain"/>
    <property type="match status" value="1"/>
</dbReference>
<protein>
    <recommendedName>
        <fullName evidence="4">Ste24 endopeptidase</fullName>
    </recommendedName>
</protein>
<name>A0A1L7WM22_9HELO</name>
<dbReference type="OrthoDB" id="3526254at2759"/>
<feature type="transmembrane region" description="Helical" evidence="1">
    <location>
        <begin position="337"/>
        <end position="360"/>
    </location>
</feature>
<keyword evidence="3" id="KW-1185">Reference proteome</keyword>
<feature type="transmembrane region" description="Helical" evidence="1">
    <location>
        <begin position="301"/>
        <end position="322"/>
    </location>
</feature>
<dbReference type="EMBL" id="FJOG01000004">
    <property type="protein sequence ID" value="CZR53818.1"/>
    <property type="molecule type" value="Genomic_DNA"/>
</dbReference>
<gene>
    <name evidence="2" type="ORF">PAC_03700</name>
</gene>
<evidence type="ECO:0000313" key="3">
    <source>
        <dbReference type="Proteomes" id="UP000184330"/>
    </source>
</evidence>
<sequence length="447" mass="50829">MDIQKTSTPSEPSVIFTKNVALYSAFAIFALKCYINWRQLQVLARSSSLADSTTKGARAWQSSKETVMGKTVKSFWIFVATINFLCYDGVTQLWTMVETYQTRYMPALDSEFWRSSLFLLVCFLVYQAFDALLSVLGRITFKEYAALPSDWKWNELILDVMKGRPIPAVLLLFAVNVLTFKAFGWKIQGNFPFFVFMAQAISPIVLYPLILRSRLHNLASLEPGSLRDAITESAAEIKFPLKDTNVLTGPLESLEQGVQLLDWPFKTNVAVHEVLLERFTIEEILGLLASRFGNWKLRISLINNTFSMIFFGNMFTFMLMFIKDRSTYEDFGFVDQFPMMAGVVLFSISMALPCSTYMYIQRNMLSHTNSFAPDKHAADNGNLANLQAALGKIAELQQEGPIDWLFSLYWNGEASISERLTRLEKIAREKVGKEDVAVEKEVKMELA</sequence>
<evidence type="ECO:0008006" key="4">
    <source>
        <dbReference type="Google" id="ProtNLM"/>
    </source>
</evidence>
<dbReference type="Proteomes" id="UP000184330">
    <property type="component" value="Unassembled WGS sequence"/>
</dbReference>
<feature type="transmembrane region" description="Helical" evidence="1">
    <location>
        <begin position="117"/>
        <end position="136"/>
    </location>
</feature>
<feature type="transmembrane region" description="Helical" evidence="1">
    <location>
        <begin position="191"/>
        <end position="211"/>
    </location>
</feature>
<keyword evidence="1" id="KW-1133">Transmembrane helix</keyword>
<keyword evidence="1" id="KW-0812">Transmembrane</keyword>
<reference evidence="2 3" key="1">
    <citation type="submission" date="2016-03" db="EMBL/GenBank/DDBJ databases">
        <authorList>
            <person name="Ploux O."/>
        </authorList>
    </citation>
    <scope>NUCLEOTIDE SEQUENCE [LARGE SCALE GENOMIC DNA]</scope>
    <source>
        <strain evidence="2 3">UAMH 11012</strain>
    </source>
</reference>
<accession>A0A1L7WM22</accession>
<feature type="transmembrane region" description="Helical" evidence="1">
    <location>
        <begin position="20"/>
        <end position="37"/>
    </location>
</feature>
<keyword evidence="1" id="KW-0472">Membrane</keyword>
<proteinExistence type="predicted"/>
<evidence type="ECO:0000313" key="2">
    <source>
        <dbReference type="EMBL" id="CZR53818.1"/>
    </source>
</evidence>
<feature type="transmembrane region" description="Helical" evidence="1">
    <location>
        <begin position="75"/>
        <end position="97"/>
    </location>
</feature>
<organism evidence="2 3">
    <name type="scientific">Phialocephala subalpina</name>
    <dbReference type="NCBI Taxonomy" id="576137"/>
    <lineage>
        <taxon>Eukaryota</taxon>
        <taxon>Fungi</taxon>
        <taxon>Dikarya</taxon>
        <taxon>Ascomycota</taxon>
        <taxon>Pezizomycotina</taxon>
        <taxon>Leotiomycetes</taxon>
        <taxon>Helotiales</taxon>
        <taxon>Mollisiaceae</taxon>
        <taxon>Phialocephala</taxon>
        <taxon>Phialocephala fortinii species complex</taxon>
    </lineage>
</organism>
<evidence type="ECO:0000256" key="1">
    <source>
        <dbReference type="SAM" id="Phobius"/>
    </source>
</evidence>
<feature type="transmembrane region" description="Helical" evidence="1">
    <location>
        <begin position="166"/>
        <end position="185"/>
    </location>
</feature>
<dbReference type="STRING" id="576137.A0A1L7WM22"/>